<dbReference type="EMBL" id="NXEJ01000011">
    <property type="protein sequence ID" value="POO49176.1"/>
    <property type="molecule type" value="Genomic_DNA"/>
</dbReference>
<dbReference type="GeneID" id="86882042"/>
<organism evidence="5 6">
    <name type="scientific">Agrobacterium rosae</name>
    <dbReference type="NCBI Taxonomy" id="1972867"/>
    <lineage>
        <taxon>Bacteria</taxon>
        <taxon>Pseudomonadati</taxon>
        <taxon>Pseudomonadota</taxon>
        <taxon>Alphaproteobacteria</taxon>
        <taxon>Hyphomicrobiales</taxon>
        <taxon>Rhizobiaceae</taxon>
        <taxon>Rhizobium/Agrobacterium group</taxon>
        <taxon>Agrobacterium</taxon>
    </lineage>
</organism>
<dbReference type="AlphaFoldDB" id="A0A1R3TVS5"/>
<dbReference type="PRINTS" id="PR00080">
    <property type="entry name" value="SDRFAMILY"/>
</dbReference>
<dbReference type="Proteomes" id="UP001277561">
    <property type="component" value="Unassembled WGS sequence"/>
</dbReference>
<dbReference type="Gene3D" id="3.40.50.720">
    <property type="entry name" value="NAD(P)-binding Rossmann-like Domain"/>
    <property type="match status" value="1"/>
</dbReference>
<dbReference type="EMBL" id="FMUE01000005">
    <property type="protein sequence ID" value="SCX24255.1"/>
    <property type="molecule type" value="Genomic_DNA"/>
</dbReference>
<dbReference type="InterPro" id="IPR036291">
    <property type="entry name" value="NAD(P)-bd_dom_sf"/>
</dbReference>
<protein>
    <submittedName>
        <fullName evidence="5">3-oxoacyl-[acyl-carrier-protein] reductase FabG</fullName>
        <ecNumber evidence="5">1.1.1.100</ecNumber>
    </submittedName>
    <submittedName>
        <fullName evidence="4">NAD(P)-dependent oxidoreductase</fullName>
    </submittedName>
    <submittedName>
        <fullName evidence="3">SDR family oxidoreductase</fullName>
        <ecNumber evidence="3">1.-.-.-</ecNumber>
    </submittedName>
</protein>
<dbReference type="PANTHER" id="PTHR42760:SF40">
    <property type="entry name" value="3-OXOACYL-[ACYL-CARRIER-PROTEIN] REDUCTASE, CHLOROPLASTIC"/>
    <property type="match status" value="1"/>
</dbReference>
<reference evidence="4 7" key="3">
    <citation type="journal article" date="2018" name="Syst. Appl. Microbiol.">
        <title>Agrobacterium rosae sp. nov., isolated from galls on different agricultural crops.</title>
        <authorList>
            <person name="Kuzmanovic N."/>
            <person name="Pulawska J."/>
            <person name="Smalla K."/>
            <person name="Nesme X."/>
        </authorList>
    </citation>
    <scope>NUCLEOTIDE SEQUENCE [LARGE SCALE GENOMIC DNA]</scope>
    <source>
        <strain evidence="4 7">NCPPB 1650</strain>
    </source>
</reference>
<dbReference type="STRING" id="1907666.DSM25559_2516"/>
<evidence type="ECO:0000313" key="4">
    <source>
        <dbReference type="EMBL" id="POO49176.1"/>
    </source>
</evidence>
<name>A0A1R3TVS5_9HYPH</name>
<proteinExistence type="inferred from homology"/>
<dbReference type="PRINTS" id="PR00081">
    <property type="entry name" value="GDHRDH"/>
</dbReference>
<keyword evidence="8" id="KW-1185">Reference proteome</keyword>
<evidence type="ECO:0000313" key="7">
    <source>
        <dbReference type="Proteomes" id="UP000237447"/>
    </source>
</evidence>
<keyword evidence="5" id="KW-0560">Oxidoreductase</keyword>
<evidence type="ECO:0000313" key="6">
    <source>
        <dbReference type="Proteomes" id="UP000187891"/>
    </source>
</evidence>
<dbReference type="GO" id="GO:0004316">
    <property type="term" value="F:3-oxoacyl-[acyl-carrier-protein] reductase (NADPH) activity"/>
    <property type="evidence" value="ECO:0007669"/>
    <property type="project" value="UniProtKB-EC"/>
</dbReference>
<dbReference type="EC" id="1.1.1.100" evidence="5"/>
<reference evidence="5" key="1">
    <citation type="submission" date="2016-10" db="EMBL/GenBank/DDBJ databases">
        <authorList>
            <person name="de Groot N.N."/>
        </authorList>
    </citation>
    <scope>NUCLEOTIDE SEQUENCE [LARGE SCALE GENOMIC DNA]</scope>
    <source>
        <strain evidence="5">DSM25559</strain>
    </source>
</reference>
<dbReference type="Proteomes" id="UP000187891">
    <property type="component" value="Unassembled WGS sequence"/>
</dbReference>
<dbReference type="RefSeq" id="WP_083716559.1">
    <property type="nucleotide sequence ID" value="NZ_CP192765.1"/>
</dbReference>
<dbReference type="CDD" id="cd05233">
    <property type="entry name" value="SDR_c"/>
    <property type="match status" value="1"/>
</dbReference>
<dbReference type="GO" id="GO:0030497">
    <property type="term" value="P:fatty acid elongation"/>
    <property type="evidence" value="ECO:0007669"/>
    <property type="project" value="TreeGrafter"/>
</dbReference>
<evidence type="ECO:0000313" key="3">
    <source>
        <dbReference type="EMBL" id="MDX8331083.1"/>
    </source>
</evidence>
<reference evidence="3 8" key="4">
    <citation type="journal article" date="2023" name="Phytobiomes J">
        <title>Deciphering the key players within the bacterial microbiota associated with aerial crown gall tumors on rhododendron: Insights into the gallobiome.</title>
        <authorList>
            <person name="Kuzmanovic N."/>
            <person name="Nesme J."/>
            <person name="Wolf J."/>
            <person name="Neumann-Schaal M."/>
            <person name="Petersen J."/>
            <person name="Fernandez-Gnecco G."/>
            <person name="Sproeer C."/>
            <person name="Bunk B."/>
            <person name="Overmann J."/>
            <person name="Sorensen S.J."/>
            <person name="Idczak E."/>
            <person name="Smalla K."/>
        </authorList>
    </citation>
    <scope>NUCLEOTIDE SEQUENCE [LARGE SCALE GENOMIC DNA]</scope>
    <source>
        <strain evidence="8">rho-14.1</strain>
        <strain evidence="3">Rho-14.1</strain>
    </source>
</reference>
<gene>
    <name evidence="5" type="primary">fabG_8</name>
    <name evidence="4" type="ORF">CPJ18_22270</name>
    <name evidence="5" type="ORF">DSM25559_2516</name>
    <name evidence="3" type="ORF">RMS29_17800</name>
</gene>
<evidence type="ECO:0000256" key="2">
    <source>
        <dbReference type="RuleBase" id="RU000363"/>
    </source>
</evidence>
<accession>A0A1R3TVS5</accession>
<dbReference type="SUPFAM" id="SSF51735">
    <property type="entry name" value="NAD(P)-binding Rossmann-fold domains"/>
    <property type="match status" value="1"/>
</dbReference>
<sequence>MIDYPSLKGRSVLVTGGSRGLGKEMAFALLEAGACVAITGSRDSQALEDTIAEATRIAGSQNVLGLAADVSDYSQCEATVRSVIAAFGKIDVLINNAGVGMRLISETFNTQPTKFWEADPQAWAAIVATNINGTFNMARAAVPHMVTAGFGKVINISTSDQTIVRKGYAPYGPTKAALEATSRIWAQDLAGTGVDVNVYLPGGAADTGLLPDSPDKKGADGNLLPASIMRRAILWLCADQSNGQTGGRYIARLWDDNLAPAEAAEAARSAPVAKPMIM</sequence>
<dbReference type="PANTHER" id="PTHR42760">
    <property type="entry name" value="SHORT-CHAIN DEHYDROGENASES/REDUCTASES FAMILY MEMBER"/>
    <property type="match status" value="1"/>
</dbReference>
<dbReference type="Proteomes" id="UP000237447">
    <property type="component" value="Unassembled WGS sequence"/>
</dbReference>
<evidence type="ECO:0000256" key="1">
    <source>
        <dbReference type="ARBA" id="ARBA00006484"/>
    </source>
</evidence>
<comment type="similarity">
    <text evidence="1 2">Belongs to the short-chain dehydrogenases/reductases (SDR) family.</text>
</comment>
<dbReference type="InterPro" id="IPR002347">
    <property type="entry name" value="SDR_fam"/>
</dbReference>
<accession>A0A2S4E756</accession>
<evidence type="ECO:0000313" key="5">
    <source>
        <dbReference type="EMBL" id="SCX24255.1"/>
    </source>
</evidence>
<dbReference type="EC" id="1.-.-.-" evidence="3"/>
<dbReference type="Pfam" id="PF00106">
    <property type="entry name" value="adh_short"/>
    <property type="match status" value="1"/>
</dbReference>
<evidence type="ECO:0000313" key="8">
    <source>
        <dbReference type="Proteomes" id="UP001277561"/>
    </source>
</evidence>
<dbReference type="EMBL" id="JAVRAD010000008">
    <property type="protein sequence ID" value="MDX8331083.1"/>
    <property type="molecule type" value="Genomic_DNA"/>
</dbReference>
<reference evidence="6" key="2">
    <citation type="submission" date="2016-10" db="EMBL/GenBank/DDBJ databases">
        <authorList>
            <person name="Wibberg D."/>
        </authorList>
    </citation>
    <scope>NUCLEOTIDE SEQUENCE [LARGE SCALE GENOMIC DNA]</scope>
</reference>